<dbReference type="InterPro" id="IPR043519">
    <property type="entry name" value="NT_sf"/>
</dbReference>
<sequence length="232" mass="26482">MRDPKDTAKRFIETNHPECEGAMLAGSCARGEATVTSDLDIIILYTGEDRAYRESLFFEGWPVEVFVYTGEAYQNFFASDAERGIPSMPRMVSEAIVLKEAPVVTKMKSEASSIFAAGPSPWNKQKIDHYRYMITNLIDDFLDKEIGGEAYFLANTLINDLAIFSLRSRQHWIGSGKWMFRELRSMDSNLAHQFEQSLEAFYKQHNKRPIVQLADDCLEPFGGRLFEGYYLG</sequence>
<organism evidence="2 3">
    <name type="scientific">Terribacillus saccharophilus</name>
    <dbReference type="NCBI Taxonomy" id="361277"/>
    <lineage>
        <taxon>Bacteria</taxon>
        <taxon>Bacillati</taxon>
        <taxon>Bacillota</taxon>
        <taxon>Bacilli</taxon>
        <taxon>Bacillales</taxon>
        <taxon>Bacillaceae</taxon>
        <taxon>Terribacillus</taxon>
    </lineage>
</organism>
<evidence type="ECO:0000313" key="2">
    <source>
        <dbReference type="EMBL" id="AIF67352.1"/>
    </source>
</evidence>
<dbReference type="HOGENOM" id="CLU_077915_0_0_9"/>
<dbReference type="AlphaFoldDB" id="A0A075LMZ3"/>
<dbReference type="OrthoDB" id="43980at2"/>
<protein>
    <recommendedName>
        <fullName evidence="1">Polymerase nucleotidyl transferase domain-containing protein</fullName>
    </recommendedName>
</protein>
<evidence type="ECO:0000313" key="3">
    <source>
        <dbReference type="Proteomes" id="UP000027980"/>
    </source>
</evidence>
<feature type="domain" description="Polymerase nucleotidyl transferase" evidence="1">
    <location>
        <begin position="12"/>
        <end position="50"/>
    </location>
</feature>
<dbReference type="InterPro" id="IPR002934">
    <property type="entry name" value="Polymerase_NTP_transf_dom"/>
</dbReference>
<dbReference type="Pfam" id="PF01909">
    <property type="entry name" value="NTP_transf_2"/>
    <property type="match status" value="1"/>
</dbReference>
<name>A0A075LMZ3_9BACI</name>
<accession>A0A075LMZ3</accession>
<dbReference type="RefSeq" id="WP_038562786.1">
    <property type="nucleotide sequence ID" value="NZ_CP008876.1"/>
</dbReference>
<dbReference type="Gene3D" id="3.30.460.10">
    <property type="entry name" value="Beta Polymerase, domain 2"/>
    <property type="match status" value="1"/>
</dbReference>
<evidence type="ECO:0000259" key="1">
    <source>
        <dbReference type="Pfam" id="PF01909"/>
    </source>
</evidence>
<dbReference type="GO" id="GO:0016779">
    <property type="term" value="F:nucleotidyltransferase activity"/>
    <property type="evidence" value="ECO:0007669"/>
    <property type="project" value="InterPro"/>
</dbReference>
<dbReference type="Proteomes" id="UP000027980">
    <property type="component" value="Chromosome"/>
</dbReference>
<dbReference type="GeneID" id="34219997"/>
<proteinExistence type="predicted"/>
<dbReference type="EMBL" id="CP008876">
    <property type="protein sequence ID" value="AIF67352.1"/>
    <property type="molecule type" value="Genomic_DNA"/>
</dbReference>
<gene>
    <name evidence="2" type="ORF">GZ22_12330</name>
</gene>
<dbReference type="CDD" id="cd05403">
    <property type="entry name" value="NT_KNTase_like"/>
    <property type="match status" value="1"/>
</dbReference>
<dbReference type="SUPFAM" id="SSF81301">
    <property type="entry name" value="Nucleotidyltransferase"/>
    <property type="match status" value="1"/>
</dbReference>
<dbReference type="KEGG" id="tap:GZ22_12330"/>
<reference evidence="2 3" key="1">
    <citation type="submission" date="2014-07" db="EMBL/GenBank/DDBJ databases">
        <title>Complete genome sequence of a moderately halophilic bacterium Terribacillus aidingensis MP602, isolated from Cryptomeria fortunei in Tianmu mountain in China.</title>
        <authorList>
            <person name="Wang Y."/>
            <person name="Lu P."/>
            <person name="Zhang L."/>
        </authorList>
    </citation>
    <scope>NUCLEOTIDE SEQUENCE [LARGE SCALE GENOMIC DNA]</scope>
    <source>
        <strain evidence="2 3">MP602</strain>
    </source>
</reference>